<reference evidence="1" key="1">
    <citation type="journal article" date="2018" name="DNA Res.">
        <title>Multiple hybrid de novo genome assembly of finger millet, an orphan allotetraploid crop.</title>
        <authorList>
            <person name="Hatakeyama M."/>
            <person name="Aluri S."/>
            <person name="Balachadran M.T."/>
            <person name="Sivarajan S.R."/>
            <person name="Patrignani A."/>
            <person name="Gruter S."/>
            <person name="Poveda L."/>
            <person name="Shimizu-Inatsugi R."/>
            <person name="Baeten J."/>
            <person name="Francoijs K.J."/>
            <person name="Nataraja K.N."/>
            <person name="Reddy Y.A.N."/>
            <person name="Phadnis S."/>
            <person name="Ravikumar R.L."/>
            <person name="Schlapbach R."/>
            <person name="Sreeman S.M."/>
            <person name="Shimizu K.K."/>
        </authorList>
    </citation>
    <scope>NUCLEOTIDE SEQUENCE</scope>
</reference>
<name>A0AAV5DIN9_ELECO</name>
<gene>
    <name evidence="1" type="primary">ga27845</name>
    <name evidence="1" type="ORF">PR202_ga27845</name>
</gene>
<sequence>MAHARLYILSSSSLHRTLHSTLEPSIASSYPAPAPHPWLLRFPSHLVVATTAASGSTGQWKLSGESLGLINVGDSLGLINGGSSSTSNVGSSGLRFDNSFPYNTVSTLSNCSLPPELTGKRFIKDLWIMGQMAIKKAKANEALLATVVECKQAIEMRNEVVQKTKDLIKEKAEEKRKAVAAVATSHFYQR</sequence>
<accession>A0AAV5DIN9</accession>
<evidence type="ECO:0000313" key="2">
    <source>
        <dbReference type="Proteomes" id="UP001054889"/>
    </source>
</evidence>
<reference evidence="1" key="2">
    <citation type="submission" date="2021-12" db="EMBL/GenBank/DDBJ databases">
        <title>Resequencing data analysis of finger millet.</title>
        <authorList>
            <person name="Hatakeyama M."/>
            <person name="Aluri S."/>
            <person name="Balachadran M.T."/>
            <person name="Sivarajan S.R."/>
            <person name="Poveda L."/>
            <person name="Shimizu-Inatsugi R."/>
            <person name="Schlapbach R."/>
            <person name="Sreeman S.M."/>
            <person name="Shimizu K.K."/>
        </authorList>
    </citation>
    <scope>NUCLEOTIDE SEQUENCE</scope>
</reference>
<keyword evidence="2" id="KW-1185">Reference proteome</keyword>
<organism evidence="1 2">
    <name type="scientific">Eleusine coracana subsp. coracana</name>
    <dbReference type="NCBI Taxonomy" id="191504"/>
    <lineage>
        <taxon>Eukaryota</taxon>
        <taxon>Viridiplantae</taxon>
        <taxon>Streptophyta</taxon>
        <taxon>Embryophyta</taxon>
        <taxon>Tracheophyta</taxon>
        <taxon>Spermatophyta</taxon>
        <taxon>Magnoliopsida</taxon>
        <taxon>Liliopsida</taxon>
        <taxon>Poales</taxon>
        <taxon>Poaceae</taxon>
        <taxon>PACMAD clade</taxon>
        <taxon>Chloridoideae</taxon>
        <taxon>Cynodonteae</taxon>
        <taxon>Eleusininae</taxon>
        <taxon>Eleusine</taxon>
    </lineage>
</organism>
<dbReference type="Proteomes" id="UP001054889">
    <property type="component" value="Unassembled WGS sequence"/>
</dbReference>
<comment type="caution">
    <text evidence="1">The sequence shown here is derived from an EMBL/GenBank/DDBJ whole genome shotgun (WGS) entry which is preliminary data.</text>
</comment>
<proteinExistence type="predicted"/>
<dbReference type="EMBL" id="BQKI01000017">
    <property type="protein sequence ID" value="GJN09805.1"/>
    <property type="molecule type" value="Genomic_DNA"/>
</dbReference>
<evidence type="ECO:0000313" key="1">
    <source>
        <dbReference type="EMBL" id="GJN09805.1"/>
    </source>
</evidence>
<dbReference type="AlphaFoldDB" id="A0AAV5DIN9"/>
<protein>
    <submittedName>
        <fullName evidence="1">Uncharacterized protein</fullName>
    </submittedName>
</protein>